<organism evidence="5 6">
    <name type="scientific">Cymbomonas tetramitiformis</name>
    <dbReference type="NCBI Taxonomy" id="36881"/>
    <lineage>
        <taxon>Eukaryota</taxon>
        <taxon>Viridiplantae</taxon>
        <taxon>Chlorophyta</taxon>
        <taxon>Pyramimonadophyceae</taxon>
        <taxon>Pyramimonadales</taxon>
        <taxon>Pyramimonadaceae</taxon>
        <taxon>Cymbomonas</taxon>
    </lineage>
</organism>
<evidence type="ECO:0000256" key="1">
    <source>
        <dbReference type="ARBA" id="ARBA00022598"/>
    </source>
</evidence>
<keyword evidence="3" id="KW-0067">ATP-binding</keyword>
<dbReference type="SUPFAM" id="SSF56059">
    <property type="entry name" value="Glutathione synthetase ATP-binding domain-like"/>
    <property type="match status" value="1"/>
</dbReference>
<feature type="compositionally biased region" description="Low complexity" evidence="4">
    <location>
        <begin position="285"/>
        <end position="298"/>
    </location>
</feature>
<dbReference type="AlphaFoldDB" id="A0AAE0FEL9"/>
<keyword evidence="1" id="KW-0436">Ligase</keyword>
<dbReference type="GO" id="GO:0036064">
    <property type="term" value="C:ciliary basal body"/>
    <property type="evidence" value="ECO:0007669"/>
    <property type="project" value="TreeGrafter"/>
</dbReference>
<keyword evidence="6" id="KW-1185">Reference proteome</keyword>
<dbReference type="PANTHER" id="PTHR12241:SF154">
    <property type="entry name" value="TUBULIN POLYGLUTAMYLASE TTLL11"/>
    <property type="match status" value="1"/>
</dbReference>
<proteinExistence type="predicted"/>
<dbReference type="PROSITE" id="PS51221">
    <property type="entry name" value="TTL"/>
    <property type="match status" value="1"/>
</dbReference>
<name>A0AAE0FEL9_9CHLO</name>
<evidence type="ECO:0000313" key="6">
    <source>
        <dbReference type="Proteomes" id="UP001190700"/>
    </source>
</evidence>
<evidence type="ECO:0000256" key="2">
    <source>
        <dbReference type="ARBA" id="ARBA00022741"/>
    </source>
</evidence>
<keyword evidence="2" id="KW-0547">Nucleotide-binding</keyword>
<comment type="caution">
    <text evidence="5">The sequence shown here is derived from an EMBL/GenBank/DDBJ whole genome shotgun (WGS) entry which is preliminary data.</text>
</comment>
<feature type="region of interest" description="Disordered" evidence="4">
    <location>
        <begin position="253"/>
        <end position="298"/>
    </location>
</feature>
<evidence type="ECO:0000256" key="3">
    <source>
        <dbReference type="ARBA" id="ARBA00022840"/>
    </source>
</evidence>
<dbReference type="GO" id="GO:0015631">
    <property type="term" value="F:tubulin binding"/>
    <property type="evidence" value="ECO:0007669"/>
    <property type="project" value="TreeGrafter"/>
</dbReference>
<accession>A0AAE0FEL9</accession>
<protein>
    <submittedName>
        <fullName evidence="5">Uncharacterized protein</fullName>
    </submittedName>
</protein>
<feature type="non-terminal residue" evidence="5">
    <location>
        <position position="1"/>
    </location>
</feature>
<reference evidence="5 6" key="1">
    <citation type="journal article" date="2015" name="Genome Biol. Evol.">
        <title>Comparative Genomics of a Bacterivorous Green Alga Reveals Evolutionary Causalities and Consequences of Phago-Mixotrophic Mode of Nutrition.</title>
        <authorList>
            <person name="Burns J.A."/>
            <person name="Paasch A."/>
            <person name="Narechania A."/>
            <person name="Kim E."/>
        </authorList>
    </citation>
    <scope>NUCLEOTIDE SEQUENCE [LARGE SCALE GENOMIC DNA]</scope>
    <source>
        <strain evidence="5 6">PLY_AMNH</strain>
    </source>
</reference>
<gene>
    <name evidence="5" type="ORF">CYMTET_32641</name>
</gene>
<evidence type="ECO:0000256" key="4">
    <source>
        <dbReference type="SAM" id="MobiDB-lite"/>
    </source>
</evidence>
<dbReference type="PANTHER" id="PTHR12241">
    <property type="entry name" value="TUBULIN POLYGLUTAMYLASE"/>
    <property type="match status" value="1"/>
</dbReference>
<dbReference type="GO" id="GO:0070740">
    <property type="term" value="F:tubulin-glutamic acid ligase activity"/>
    <property type="evidence" value="ECO:0007669"/>
    <property type="project" value="TreeGrafter"/>
</dbReference>
<sequence>AQGEGIFLVNTWEDLENKLMIRDSVCSRQYVVQQYMGKPLLLEGLKFDLRLYVLLMVTKQPGNPLRVFLCNEGLGRFCTDKYTEPSKQTVHHMKRFLTNYSLNKDSEAFVRSEDPSGGEGSKRSLTSVLQSIKESGGDVQLLWERIVALVGATMGALRGPLLEGCRNSGLLPGQCFQIVGLDVLVTEKYAPVLLEINNSPSLSIENIEDISPTPVAIPLDAEVTKGLGWPRAFSARPAISVTGSCRRDGLQTWRNLRAPSTREPRPSVTGAGADRADAEMKKRLQQGPPGAGSLLGAPSDGTVHTGVCHCTLSAKPHVHTISAVDTMVKTRVLAGAMKVLQGLLQGLPEGDPSNTAYSECFFQVDIDDLGQSWSRAQHQAVGRPCPNNSSVAPSPMPLRNQSVSTSTSSDTEQGKSDERKLPERGEPPDDCQARIGPAGSHDKGCQLAALDKAWTLYENLLVPAVKKLEVGKVRRFAVVAGLINTHVPRRDFDVIITAWKNRKATAVTGFNHFVELLLDLGRRMGVQDRKLMGKRRGVESRSQGHSRDGKEMAPGLEAMQLVLRCAGTVYDI</sequence>
<feature type="region of interest" description="Disordered" evidence="4">
    <location>
        <begin position="531"/>
        <end position="551"/>
    </location>
</feature>
<dbReference type="EMBL" id="LGRX02019633">
    <property type="protein sequence ID" value="KAK3258308.1"/>
    <property type="molecule type" value="Genomic_DNA"/>
</dbReference>
<dbReference type="Gene3D" id="3.30.470.20">
    <property type="entry name" value="ATP-grasp fold, B domain"/>
    <property type="match status" value="1"/>
</dbReference>
<feature type="region of interest" description="Disordered" evidence="4">
    <location>
        <begin position="375"/>
        <end position="441"/>
    </location>
</feature>
<feature type="compositionally biased region" description="Polar residues" evidence="4">
    <location>
        <begin position="399"/>
        <end position="411"/>
    </location>
</feature>
<feature type="compositionally biased region" description="Basic and acidic residues" evidence="4">
    <location>
        <begin position="412"/>
        <end position="427"/>
    </location>
</feature>
<dbReference type="Proteomes" id="UP001190700">
    <property type="component" value="Unassembled WGS sequence"/>
</dbReference>
<dbReference type="Pfam" id="PF03133">
    <property type="entry name" value="TTL"/>
    <property type="match status" value="1"/>
</dbReference>
<dbReference type="GO" id="GO:0000226">
    <property type="term" value="P:microtubule cytoskeleton organization"/>
    <property type="evidence" value="ECO:0007669"/>
    <property type="project" value="TreeGrafter"/>
</dbReference>
<dbReference type="InterPro" id="IPR004344">
    <property type="entry name" value="TTL/TTLL_fam"/>
</dbReference>
<evidence type="ECO:0000313" key="5">
    <source>
        <dbReference type="EMBL" id="KAK3258308.1"/>
    </source>
</evidence>
<dbReference type="GO" id="GO:0005524">
    <property type="term" value="F:ATP binding"/>
    <property type="evidence" value="ECO:0007669"/>
    <property type="project" value="UniProtKB-KW"/>
</dbReference>